<dbReference type="GO" id="GO:0003677">
    <property type="term" value="F:DNA binding"/>
    <property type="evidence" value="ECO:0007669"/>
    <property type="project" value="UniProtKB-UniRule"/>
</dbReference>
<evidence type="ECO:0000259" key="8">
    <source>
        <dbReference type="PROSITE" id="PS51755"/>
    </source>
</evidence>
<dbReference type="EMBL" id="JACYXT010000025">
    <property type="protein sequence ID" value="MBD9729364.1"/>
    <property type="molecule type" value="Genomic_DNA"/>
</dbReference>
<evidence type="ECO:0000256" key="5">
    <source>
        <dbReference type="ARBA" id="ARBA00023163"/>
    </source>
</evidence>
<dbReference type="SMART" id="SM01043">
    <property type="entry name" value="BTAD"/>
    <property type="match status" value="1"/>
</dbReference>
<keyword evidence="4 6" id="KW-0238">DNA-binding</keyword>
<feature type="compositionally biased region" description="Low complexity" evidence="7">
    <location>
        <begin position="266"/>
        <end position="277"/>
    </location>
</feature>
<dbReference type="GO" id="GO:0006355">
    <property type="term" value="P:regulation of DNA-templated transcription"/>
    <property type="evidence" value="ECO:0007669"/>
    <property type="project" value="InterPro"/>
</dbReference>
<dbReference type="PANTHER" id="PTHR35807:SF1">
    <property type="entry name" value="TRANSCRIPTIONAL REGULATOR REDD"/>
    <property type="match status" value="1"/>
</dbReference>
<dbReference type="PROSITE" id="PS51755">
    <property type="entry name" value="OMPR_PHOB"/>
    <property type="match status" value="1"/>
</dbReference>
<evidence type="ECO:0000256" key="6">
    <source>
        <dbReference type="PROSITE-ProRule" id="PRU01091"/>
    </source>
</evidence>
<feature type="DNA-binding region" description="OmpR/PhoB-type" evidence="6">
    <location>
        <begin position="1"/>
        <end position="101"/>
    </location>
</feature>
<dbReference type="Proteomes" id="UP000661025">
    <property type="component" value="Unassembled WGS sequence"/>
</dbReference>
<evidence type="ECO:0000256" key="2">
    <source>
        <dbReference type="ARBA" id="ARBA00023012"/>
    </source>
</evidence>
<dbReference type="SUPFAM" id="SSF48452">
    <property type="entry name" value="TPR-like"/>
    <property type="match status" value="1"/>
</dbReference>
<evidence type="ECO:0000256" key="7">
    <source>
        <dbReference type="SAM" id="MobiDB-lite"/>
    </source>
</evidence>
<dbReference type="SUPFAM" id="SSF46894">
    <property type="entry name" value="C-terminal effector domain of the bipartite response regulators"/>
    <property type="match status" value="1"/>
</dbReference>
<dbReference type="Gene3D" id="1.10.10.10">
    <property type="entry name" value="Winged helix-like DNA-binding domain superfamily/Winged helix DNA-binding domain"/>
    <property type="match status" value="1"/>
</dbReference>
<dbReference type="SMART" id="SM00862">
    <property type="entry name" value="Trans_reg_C"/>
    <property type="match status" value="1"/>
</dbReference>
<dbReference type="Pfam" id="PF03704">
    <property type="entry name" value="BTAD"/>
    <property type="match status" value="1"/>
</dbReference>
<dbReference type="AlphaFoldDB" id="A0A927LCR6"/>
<dbReference type="InterPro" id="IPR001867">
    <property type="entry name" value="OmpR/PhoB-type_DNA-bd"/>
</dbReference>
<feature type="region of interest" description="Disordered" evidence="7">
    <location>
        <begin position="255"/>
        <end position="277"/>
    </location>
</feature>
<dbReference type="InterPro" id="IPR011990">
    <property type="entry name" value="TPR-like_helical_dom_sf"/>
</dbReference>
<organism evidence="9 10">
    <name type="scientific">Streptomyces caniscabiei</name>
    <dbReference type="NCBI Taxonomy" id="2746961"/>
    <lineage>
        <taxon>Bacteria</taxon>
        <taxon>Bacillati</taxon>
        <taxon>Actinomycetota</taxon>
        <taxon>Actinomycetes</taxon>
        <taxon>Kitasatosporales</taxon>
        <taxon>Streptomycetaceae</taxon>
        <taxon>Streptomyces</taxon>
    </lineage>
</organism>
<evidence type="ECO:0000256" key="1">
    <source>
        <dbReference type="ARBA" id="ARBA00005820"/>
    </source>
</evidence>
<dbReference type="InterPro" id="IPR016032">
    <property type="entry name" value="Sig_transdc_resp-reg_C-effctor"/>
</dbReference>
<sequence length="335" mass="36665">MEFQILGSVQVHDERTGVFIVPMGAKQRALLGTLVVRADRLVPTELLVDELWGEHPPANAANALQAHVGRLRRLLPGGTPGSGEQHHEFLVTRPLGYVLRLGRAETDVRRFRRLAQEGRALALDDPAGAAEVLRRGLALWRGPALQGSGRGAVCSAEAALLEEMRLTALERLYEADLRTGRSQEITGELEELTAAHPLRERFYELLMTALHRSGRQAEALGTYDRARRALVHDLGIEPGPMLRACLETILRQDPWPLTPDLSPPSAGTDPVPGTPAATAVTHAAGDAHPEGDALSVRGLYEELLRLRGHVERLTREQRALTERLNRPAAPRAVGR</sequence>
<dbReference type="InterPro" id="IPR051677">
    <property type="entry name" value="AfsR-DnrI-RedD_regulator"/>
</dbReference>
<dbReference type="PANTHER" id="PTHR35807">
    <property type="entry name" value="TRANSCRIPTIONAL REGULATOR REDD-RELATED"/>
    <property type="match status" value="1"/>
</dbReference>
<keyword evidence="3" id="KW-0805">Transcription regulation</keyword>
<dbReference type="CDD" id="cd15831">
    <property type="entry name" value="BTAD"/>
    <property type="match status" value="1"/>
</dbReference>
<gene>
    <name evidence="9" type="ORF">IHE70_40510</name>
</gene>
<keyword evidence="2" id="KW-0902">Two-component regulatory system</keyword>
<evidence type="ECO:0000313" key="9">
    <source>
        <dbReference type="EMBL" id="MBD9729364.1"/>
    </source>
</evidence>
<name>A0A927LCR6_9ACTN</name>
<dbReference type="GO" id="GO:0000160">
    <property type="term" value="P:phosphorelay signal transduction system"/>
    <property type="evidence" value="ECO:0007669"/>
    <property type="project" value="UniProtKB-KW"/>
</dbReference>
<dbReference type="InterPro" id="IPR005158">
    <property type="entry name" value="BTAD"/>
</dbReference>
<protein>
    <submittedName>
        <fullName evidence="9">AfsR/SARP family transcriptional regulator</fullName>
    </submittedName>
</protein>
<dbReference type="Pfam" id="PF00486">
    <property type="entry name" value="Trans_reg_C"/>
    <property type="match status" value="1"/>
</dbReference>
<reference evidence="9" key="1">
    <citation type="submission" date="2020-09" db="EMBL/GenBank/DDBJ databases">
        <title>Streptomyces canutascabiei sp. nov., which causes potato common scab and is distributed across the world.</title>
        <authorList>
            <person name="Nguyen H.P."/>
            <person name="Weisberg A.J."/>
            <person name="Chang J.H."/>
            <person name="Clarke C.R."/>
        </authorList>
    </citation>
    <scope>NUCLEOTIDE SEQUENCE</scope>
    <source>
        <strain evidence="9">ID-01-6.2a</strain>
    </source>
</reference>
<dbReference type="InterPro" id="IPR036388">
    <property type="entry name" value="WH-like_DNA-bd_sf"/>
</dbReference>
<comment type="similarity">
    <text evidence="1">Belongs to the AfsR/DnrI/RedD regulatory family.</text>
</comment>
<feature type="domain" description="OmpR/PhoB-type" evidence="8">
    <location>
        <begin position="1"/>
        <end position="101"/>
    </location>
</feature>
<evidence type="ECO:0000313" key="10">
    <source>
        <dbReference type="Proteomes" id="UP000661025"/>
    </source>
</evidence>
<keyword evidence="5" id="KW-0804">Transcription</keyword>
<dbReference type="RefSeq" id="WP_086800144.1">
    <property type="nucleotide sequence ID" value="NZ_JACYXT010000025.1"/>
</dbReference>
<evidence type="ECO:0000256" key="4">
    <source>
        <dbReference type="ARBA" id="ARBA00023125"/>
    </source>
</evidence>
<proteinExistence type="inferred from homology"/>
<dbReference type="Gene3D" id="1.25.40.10">
    <property type="entry name" value="Tetratricopeptide repeat domain"/>
    <property type="match status" value="1"/>
</dbReference>
<accession>A0A927LCR6</accession>
<comment type="caution">
    <text evidence="9">The sequence shown here is derived from an EMBL/GenBank/DDBJ whole genome shotgun (WGS) entry which is preliminary data.</text>
</comment>
<evidence type="ECO:0000256" key="3">
    <source>
        <dbReference type="ARBA" id="ARBA00023015"/>
    </source>
</evidence>